<dbReference type="Gene3D" id="3.30.1380.10">
    <property type="match status" value="1"/>
</dbReference>
<feature type="domain" description="Peptidase M15A C-terminal" evidence="1">
    <location>
        <begin position="8"/>
        <end position="122"/>
    </location>
</feature>
<dbReference type="AlphaFoldDB" id="A0A6J4PJM5"/>
<name>A0A6J4PJM5_9BURK</name>
<dbReference type="InterPro" id="IPR009045">
    <property type="entry name" value="Zn_M74/Hedgehog-like"/>
</dbReference>
<dbReference type="Pfam" id="PF08291">
    <property type="entry name" value="Peptidase_M15_3"/>
    <property type="match status" value="1"/>
</dbReference>
<organism evidence="2">
    <name type="scientific">uncultured Ramlibacter sp</name>
    <dbReference type="NCBI Taxonomy" id="260755"/>
    <lineage>
        <taxon>Bacteria</taxon>
        <taxon>Pseudomonadati</taxon>
        <taxon>Pseudomonadota</taxon>
        <taxon>Betaproteobacteria</taxon>
        <taxon>Burkholderiales</taxon>
        <taxon>Comamonadaceae</taxon>
        <taxon>Ramlibacter</taxon>
        <taxon>environmental samples</taxon>
    </lineage>
</organism>
<dbReference type="EMBL" id="CADCUX010000385">
    <property type="protein sequence ID" value="CAA9418048.1"/>
    <property type="molecule type" value="Genomic_DNA"/>
</dbReference>
<protein>
    <recommendedName>
        <fullName evidence="1">Peptidase M15A C-terminal domain-containing protein</fullName>
    </recommendedName>
</protein>
<dbReference type="InterPro" id="IPR013230">
    <property type="entry name" value="Peptidase_M15A_C"/>
</dbReference>
<evidence type="ECO:0000313" key="2">
    <source>
        <dbReference type="EMBL" id="CAA9418048.1"/>
    </source>
</evidence>
<accession>A0A6J4PJM5</accession>
<gene>
    <name evidence="2" type="ORF">AVDCRST_MAG51-1854</name>
</gene>
<reference evidence="2" key="1">
    <citation type="submission" date="2020-02" db="EMBL/GenBank/DDBJ databases">
        <authorList>
            <person name="Meier V. D."/>
        </authorList>
    </citation>
    <scope>NUCLEOTIDE SEQUENCE</scope>
    <source>
        <strain evidence="2">AVDCRST_MAG51</strain>
    </source>
</reference>
<evidence type="ECO:0000259" key="1">
    <source>
        <dbReference type="Pfam" id="PF08291"/>
    </source>
</evidence>
<dbReference type="SUPFAM" id="SSF55166">
    <property type="entry name" value="Hedgehog/DD-peptidase"/>
    <property type="match status" value="1"/>
</dbReference>
<sequence length="155" mass="16854">MPKFLSEHFTLEEMVFSQSAARLGIDNTPPEPVLHNLRRLCRALEMVRQEMGELPVIVSSGYRSPALNVAVGGAEHSKHMQGLAVDFTVPRYGSTLQVARTLAGCGLQYDQLIHEYGRWVHLALAPEGVAVKGEKLSIFAGTGYLDGLRAAPPTA</sequence>
<proteinExistence type="predicted"/>